<dbReference type="Gene3D" id="1.25.40.10">
    <property type="entry name" value="Tetratricopeptide repeat domain"/>
    <property type="match status" value="2"/>
</dbReference>
<reference evidence="4 5" key="1">
    <citation type="journal article" date="2015" name="Genome Announc.">
        <title>Expanding the biotechnology potential of lactobacilli through comparative genomics of 213 strains and associated genera.</title>
        <authorList>
            <person name="Sun Z."/>
            <person name="Harris H.M."/>
            <person name="McCann A."/>
            <person name="Guo C."/>
            <person name="Argimon S."/>
            <person name="Zhang W."/>
            <person name="Yang X."/>
            <person name="Jeffery I.B."/>
            <person name="Cooney J.C."/>
            <person name="Kagawa T.F."/>
            <person name="Liu W."/>
            <person name="Song Y."/>
            <person name="Salvetti E."/>
            <person name="Wrobel A."/>
            <person name="Rasinkangas P."/>
            <person name="Parkhill J."/>
            <person name="Rea M.C."/>
            <person name="O'Sullivan O."/>
            <person name="Ritari J."/>
            <person name="Douillard F.P."/>
            <person name="Paul Ross R."/>
            <person name="Yang R."/>
            <person name="Briner A.E."/>
            <person name="Felis G.E."/>
            <person name="de Vos W.M."/>
            <person name="Barrangou R."/>
            <person name="Klaenhammer T.R."/>
            <person name="Caufield P.W."/>
            <person name="Cui Y."/>
            <person name="Zhang H."/>
            <person name="O'Toole P.W."/>
        </authorList>
    </citation>
    <scope>NUCLEOTIDE SEQUENCE [LARGE SCALE GENOMIC DNA]</scope>
    <source>
        <strain evidence="4 5">DSM 18527</strain>
    </source>
</reference>
<dbReference type="PROSITE" id="PS50005">
    <property type="entry name" value="TPR"/>
    <property type="match status" value="3"/>
</dbReference>
<dbReference type="PATRIC" id="fig|1423734.3.peg.2537"/>
<dbReference type="InterPro" id="IPR019734">
    <property type="entry name" value="TPR_rpt"/>
</dbReference>
<dbReference type="eggNOG" id="COG0457">
    <property type="taxonomic scope" value="Bacteria"/>
</dbReference>
<keyword evidence="1" id="KW-0677">Repeat</keyword>
<dbReference type="OrthoDB" id="2329209at2"/>
<sequence length="228" mass="25837">MNQQAEALFEKDDQQGAISLLVKAIAQDEDNLENYLQLGTYLTAVQDFEQAEELFQKALHKFPNNQALNYNLGVLYYEAGQLKKAQDQFQKLNTKEQTAENYLMLARIFFKQQNYQKATAFALTAHDLAPKDTGALVLLGDSLLSLGNLKQAQDFYLEAYQLDTANLGALFGAGMVQYVLDQDDHLLQQVKALDPKYYKAQQKRLSDIEKYVAAQTNPKTKSEPDHDE</sequence>
<feature type="repeat" description="TPR" evidence="3">
    <location>
        <begin position="32"/>
        <end position="65"/>
    </location>
</feature>
<dbReference type="EMBL" id="AZGA01000002">
    <property type="protein sequence ID" value="KRM36628.1"/>
    <property type="molecule type" value="Genomic_DNA"/>
</dbReference>
<evidence type="ECO:0000256" key="1">
    <source>
        <dbReference type="ARBA" id="ARBA00022737"/>
    </source>
</evidence>
<comment type="caution">
    <text evidence="4">The sequence shown here is derived from an EMBL/GenBank/DDBJ whole genome shotgun (WGS) entry which is preliminary data.</text>
</comment>
<evidence type="ECO:0000256" key="2">
    <source>
        <dbReference type="ARBA" id="ARBA00022803"/>
    </source>
</evidence>
<dbReference type="Proteomes" id="UP000051236">
    <property type="component" value="Unassembled WGS sequence"/>
</dbReference>
<proteinExistence type="predicted"/>
<dbReference type="Pfam" id="PF13181">
    <property type="entry name" value="TPR_8"/>
    <property type="match status" value="1"/>
</dbReference>
<dbReference type="InterPro" id="IPR051012">
    <property type="entry name" value="CellSynth/LPSAsmb/PSIAsmb"/>
</dbReference>
<organism evidence="4 5">
    <name type="scientific">Agrilactobacillus composti DSM 18527 = JCM 14202</name>
    <dbReference type="NCBI Taxonomy" id="1423734"/>
    <lineage>
        <taxon>Bacteria</taxon>
        <taxon>Bacillati</taxon>
        <taxon>Bacillota</taxon>
        <taxon>Bacilli</taxon>
        <taxon>Lactobacillales</taxon>
        <taxon>Lactobacillaceae</taxon>
        <taxon>Agrilactobacillus</taxon>
    </lineage>
</organism>
<dbReference type="STRING" id="1423734.FC83_GL002502"/>
<name>X0PPV2_9LACO</name>
<feature type="repeat" description="TPR" evidence="3">
    <location>
        <begin position="99"/>
        <end position="132"/>
    </location>
</feature>
<protein>
    <submittedName>
        <fullName evidence="4">Uncharacterized protein</fullName>
    </submittedName>
</protein>
<dbReference type="InterPro" id="IPR011990">
    <property type="entry name" value="TPR-like_helical_dom_sf"/>
</dbReference>
<dbReference type="RefSeq" id="WP_052004513.1">
    <property type="nucleotide sequence ID" value="NZ_AZGA01000002.1"/>
</dbReference>
<evidence type="ECO:0000313" key="5">
    <source>
        <dbReference type="Proteomes" id="UP000051236"/>
    </source>
</evidence>
<gene>
    <name evidence="4" type="ORF">FC83_GL002502</name>
</gene>
<feature type="repeat" description="TPR" evidence="3">
    <location>
        <begin position="133"/>
        <end position="166"/>
    </location>
</feature>
<accession>X0PPV2</accession>
<dbReference type="SMART" id="SM00028">
    <property type="entry name" value="TPR"/>
    <property type="match status" value="3"/>
</dbReference>
<dbReference type="PANTHER" id="PTHR45586">
    <property type="entry name" value="TPR REPEAT-CONTAINING PROTEIN PA4667"/>
    <property type="match status" value="1"/>
</dbReference>
<dbReference type="PANTHER" id="PTHR45586:SF1">
    <property type="entry name" value="LIPOPOLYSACCHARIDE ASSEMBLY PROTEIN B"/>
    <property type="match status" value="1"/>
</dbReference>
<evidence type="ECO:0000313" key="4">
    <source>
        <dbReference type="EMBL" id="KRM36628.1"/>
    </source>
</evidence>
<keyword evidence="2 3" id="KW-0802">TPR repeat</keyword>
<dbReference type="SUPFAM" id="SSF48452">
    <property type="entry name" value="TPR-like"/>
    <property type="match status" value="1"/>
</dbReference>
<evidence type="ECO:0000256" key="3">
    <source>
        <dbReference type="PROSITE-ProRule" id="PRU00339"/>
    </source>
</evidence>
<dbReference type="AlphaFoldDB" id="X0PPV2"/>
<keyword evidence="5" id="KW-1185">Reference proteome</keyword>
<dbReference type="Pfam" id="PF14559">
    <property type="entry name" value="TPR_19"/>
    <property type="match status" value="1"/>
</dbReference>